<comment type="caution">
    <text evidence="2">The sequence shown here is derived from an EMBL/GenBank/DDBJ whole genome shotgun (WGS) entry which is preliminary data.</text>
</comment>
<feature type="region of interest" description="Disordered" evidence="1">
    <location>
        <begin position="166"/>
        <end position="191"/>
    </location>
</feature>
<sequence>MLRGGRGARTVYIQRPGAAQSLPPGTHSGNARATALAETAMTDTSSPHLPHWPGGLDAAELSALQARIDQAQALFREWTQLLPRLQEAQADWQRGEQIMRALADFYFNGDYMRGVNAMEGGASFRLETPGEHSVMAEDTLWNAFHEQQALAWQRLRAAIDVLDRQDGGAAAAPADAPDLPDSGPQGSPGIG</sequence>
<gene>
    <name evidence="2" type="ORF">CLI92_07785</name>
</gene>
<dbReference type="AlphaFoldDB" id="A0A2A2T612"/>
<organism evidence="2 3">
    <name type="scientific">Vandammella animalimorsus</name>
    <dbReference type="NCBI Taxonomy" id="2029117"/>
    <lineage>
        <taxon>Bacteria</taxon>
        <taxon>Pseudomonadati</taxon>
        <taxon>Pseudomonadota</taxon>
        <taxon>Betaproteobacteria</taxon>
        <taxon>Burkholderiales</taxon>
        <taxon>Comamonadaceae</taxon>
        <taxon>Vandammella</taxon>
    </lineage>
</organism>
<accession>A0A2A2T612</accession>
<evidence type="ECO:0000313" key="2">
    <source>
        <dbReference type="EMBL" id="PAX16629.1"/>
    </source>
</evidence>
<dbReference type="Pfam" id="PF14131">
    <property type="entry name" value="DUF4298"/>
    <property type="match status" value="1"/>
</dbReference>
<dbReference type="Proteomes" id="UP000217780">
    <property type="component" value="Unassembled WGS sequence"/>
</dbReference>
<evidence type="ECO:0000256" key="1">
    <source>
        <dbReference type="SAM" id="MobiDB-lite"/>
    </source>
</evidence>
<protein>
    <recommendedName>
        <fullName evidence="4">DUF4298 domain-containing protein</fullName>
    </recommendedName>
</protein>
<proteinExistence type="predicted"/>
<dbReference type="InterPro" id="IPR025384">
    <property type="entry name" value="DUF4298"/>
</dbReference>
<reference evidence="2 3" key="1">
    <citation type="submission" date="2017-08" db="EMBL/GenBank/DDBJ databases">
        <title>WGS of Clinical strains of the CDC Group NO-1 linked to zoonotic infections in humans.</title>
        <authorList>
            <person name="Bernier A.-M."/>
            <person name="Bernard K."/>
        </authorList>
    </citation>
    <scope>NUCLEOTIDE SEQUENCE [LARGE SCALE GENOMIC DNA]</scope>
    <source>
        <strain evidence="2 3">NML91-0035</strain>
    </source>
</reference>
<dbReference type="EMBL" id="NTBI01000006">
    <property type="protein sequence ID" value="PAX16629.1"/>
    <property type="molecule type" value="Genomic_DNA"/>
</dbReference>
<name>A0A2A2T612_9BURK</name>
<evidence type="ECO:0000313" key="3">
    <source>
        <dbReference type="Proteomes" id="UP000217780"/>
    </source>
</evidence>
<evidence type="ECO:0008006" key="4">
    <source>
        <dbReference type="Google" id="ProtNLM"/>
    </source>
</evidence>
<feature type="compositionally biased region" description="Low complexity" evidence="1">
    <location>
        <begin position="167"/>
        <end position="184"/>
    </location>
</feature>